<feature type="transmembrane region" description="Helical" evidence="6">
    <location>
        <begin position="117"/>
        <end position="139"/>
    </location>
</feature>
<dbReference type="InterPro" id="IPR000276">
    <property type="entry name" value="GPCR_Rhodpsn"/>
</dbReference>
<dbReference type="GO" id="GO:0004930">
    <property type="term" value="F:G protein-coupled receptor activity"/>
    <property type="evidence" value="ECO:0007669"/>
    <property type="project" value="InterPro"/>
</dbReference>
<dbReference type="Proteomes" id="UP001249851">
    <property type="component" value="Unassembled WGS sequence"/>
</dbReference>
<protein>
    <submittedName>
        <fullName evidence="8">Adrenocorticotropic hormone receptor</fullName>
    </submittedName>
</protein>
<dbReference type="GO" id="GO:0005886">
    <property type="term" value="C:plasma membrane"/>
    <property type="evidence" value="ECO:0007669"/>
    <property type="project" value="UniProtKB-SubCell"/>
</dbReference>
<gene>
    <name evidence="8" type="ORF">P5673_003381</name>
</gene>
<keyword evidence="8" id="KW-0675">Receptor</keyword>
<proteinExistence type="predicted"/>
<evidence type="ECO:0000256" key="3">
    <source>
        <dbReference type="ARBA" id="ARBA00022692"/>
    </source>
</evidence>
<feature type="transmembrane region" description="Helical" evidence="6">
    <location>
        <begin position="267"/>
        <end position="289"/>
    </location>
</feature>
<evidence type="ECO:0000313" key="9">
    <source>
        <dbReference type="Proteomes" id="UP001249851"/>
    </source>
</evidence>
<keyword evidence="5 6" id="KW-0472">Membrane</keyword>
<dbReference type="PANTHER" id="PTHR22750">
    <property type="entry name" value="G-PROTEIN COUPLED RECEPTOR"/>
    <property type="match status" value="1"/>
</dbReference>
<feature type="transmembrane region" description="Helical" evidence="6">
    <location>
        <begin position="160"/>
        <end position="179"/>
    </location>
</feature>
<evidence type="ECO:0000256" key="2">
    <source>
        <dbReference type="ARBA" id="ARBA00022475"/>
    </source>
</evidence>
<dbReference type="EMBL" id="JARQWQ010000005">
    <property type="protein sequence ID" value="KAK2571964.1"/>
    <property type="molecule type" value="Genomic_DNA"/>
</dbReference>
<organism evidence="8 9">
    <name type="scientific">Acropora cervicornis</name>
    <name type="common">Staghorn coral</name>
    <dbReference type="NCBI Taxonomy" id="6130"/>
    <lineage>
        <taxon>Eukaryota</taxon>
        <taxon>Metazoa</taxon>
        <taxon>Cnidaria</taxon>
        <taxon>Anthozoa</taxon>
        <taxon>Hexacorallia</taxon>
        <taxon>Scleractinia</taxon>
        <taxon>Astrocoeniina</taxon>
        <taxon>Acroporidae</taxon>
        <taxon>Acropora</taxon>
    </lineage>
</organism>
<keyword evidence="3 6" id="KW-0812">Transmembrane</keyword>
<evidence type="ECO:0000256" key="1">
    <source>
        <dbReference type="ARBA" id="ARBA00004651"/>
    </source>
</evidence>
<dbReference type="AlphaFoldDB" id="A0AAD9R2I6"/>
<comment type="caution">
    <text evidence="8">The sequence shown here is derived from an EMBL/GenBank/DDBJ whole genome shotgun (WGS) entry which is preliminary data.</text>
</comment>
<feature type="transmembrane region" description="Helical" evidence="6">
    <location>
        <begin position="185"/>
        <end position="205"/>
    </location>
</feature>
<dbReference type="Gene3D" id="1.20.1070.10">
    <property type="entry name" value="Rhodopsin 7-helix transmembrane proteins"/>
    <property type="match status" value="1"/>
</dbReference>
<name>A0AAD9R2I6_ACRCE</name>
<dbReference type="InterPro" id="IPR017452">
    <property type="entry name" value="GPCR_Rhodpsn_7TM"/>
</dbReference>
<accession>A0AAD9R2I6</accession>
<feature type="transmembrane region" description="Helical" evidence="6">
    <location>
        <begin position="77"/>
        <end position="97"/>
    </location>
</feature>
<dbReference type="PRINTS" id="PR00237">
    <property type="entry name" value="GPCRRHODOPSN"/>
</dbReference>
<dbReference type="PROSITE" id="PS50262">
    <property type="entry name" value="G_PROTEIN_RECEP_F1_2"/>
    <property type="match status" value="1"/>
</dbReference>
<evidence type="ECO:0000256" key="4">
    <source>
        <dbReference type="ARBA" id="ARBA00022989"/>
    </source>
</evidence>
<keyword evidence="9" id="KW-1185">Reference proteome</keyword>
<sequence>MTQQNIGNASIAADEVNPYCSDLDIFFSNADVDTLSRVDAILCFVNAVFSFVAVFANAIILYALYKASSLNSTSKALLCSLALSDMGIGAIVQPLFVVYRWAQIRHGLEDDACMAGFIAHVTGSGLAAVSFLTMTTISVDRLLALHLRMKYQAIITLRRTCLALAFIWTLGCLSGVSWKRDQREHSFSSIICIPICFVVSFLCYFKIYRVLRKQGCKMAGHVNLLKGKGKITEMNLSRYKKSVLSMFYLFCAFLISFLPYFCLKLAVVMSGWNTAISVLFSISLTMVYLNSSLNPLIYCWRITELKQIVLQTLCQCFSIIRGFSFKPVLV</sequence>
<keyword evidence="4 6" id="KW-1133">Transmembrane helix</keyword>
<dbReference type="CDD" id="cd00637">
    <property type="entry name" value="7tm_classA_rhodopsin-like"/>
    <property type="match status" value="1"/>
</dbReference>
<reference evidence="8" key="2">
    <citation type="journal article" date="2023" name="Science">
        <title>Genomic signatures of disease resistance in endangered staghorn corals.</title>
        <authorList>
            <person name="Vollmer S.V."/>
            <person name="Selwyn J.D."/>
            <person name="Despard B.A."/>
            <person name="Roesel C.L."/>
        </authorList>
    </citation>
    <scope>NUCLEOTIDE SEQUENCE</scope>
    <source>
        <strain evidence="8">K2</strain>
    </source>
</reference>
<feature type="transmembrane region" description="Helical" evidence="6">
    <location>
        <begin position="44"/>
        <end position="65"/>
    </location>
</feature>
<comment type="subcellular location">
    <subcellularLocation>
        <location evidence="1">Cell membrane</location>
        <topology evidence="1">Multi-pass membrane protein</topology>
    </subcellularLocation>
</comment>
<keyword evidence="2" id="KW-1003">Cell membrane</keyword>
<reference evidence="8" key="1">
    <citation type="journal article" date="2023" name="G3 (Bethesda)">
        <title>Whole genome assembly and annotation of the endangered Caribbean coral Acropora cervicornis.</title>
        <authorList>
            <person name="Selwyn J.D."/>
            <person name="Vollmer S.V."/>
        </authorList>
    </citation>
    <scope>NUCLEOTIDE SEQUENCE</scope>
    <source>
        <strain evidence="8">K2</strain>
    </source>
</reference>
<evidence type="ECO:0000256" key="6">
    <source>
        <dbReference type="SAM" id="Phobius"/>
    </source>
</evidence>
<feature type="transmembrane region" description="Helical" evidence="6">
    <location>
        <begin position="243"/>
        <end position="261"/>
    </location>
</feature>
<evidence type="ECO:0000259" key="7">
    <source>
        <dbReference type="PROSITE" id="PS50262"/>
    </source>
</evidence>
<evidence type="ECO:0000313" key="8">
    <source>
        <dbReference type="EMBL" id="KAK2571964.1"/>
    </source>
</evidence>
<feature type="domain" description="G-protein coupled receptors family 1 profile" evidence="7">
    <location>
        <begin position="56"/>
        <end position="298"/>
    </location>
</feature>
<dbReference type="SUPFAM" id="SSF81321">
    <property type="entry name" value="Family A G protein-coupled receptor-like"/>
    <property type="match status" value="1"/>
</dbReference>
<dbReference type="Pfam" id="PF00001">
    <property type="entry name" value="7tm_1"/>
    <property type="match status" value="2"/>
</dbReference>
<evidence type="ECO:0000256" key="5">
    <source>
        <dbReference type="ARBA" id="ARBA00023136"/>
    </source>
</evidence>